<keyword evidence="1" id="KW-0472">Membrane</keyword>
<keyword evidence="3" id="KW-1185">Reference proteome</keyword>
<keyword evidence="1" id="KW-1133">Transmembrane helix</keyword>
<keyword evidence="1" id="KW-0812">Transmembrane</keyword>
<evidence type="ECO:0000313" key="3">
    <source>
        <dbReference type="Proteomes" id="UP000198569"/>
    </source>
</evidence>
<protein>
    <submittedName>
        <fullName evidence="2">Uncharacterized protein</fullName>
    </submittedName>
</protein>
<organism evidence="2 3">
    <name type="scientific">Flavobacterium degerlachei</name>
    <dbReference type="NCBI Taxonomy" id="229203"/>
    <lineage>
        <taxon>Bacteria</taxon>
        <taxon>Pseudomonadati</taxon>
        <taxon>Bacteroidota</taxon>
        <taxon>Flavobacteriia</taxon>
        <taxon>Flavobacteriales</taxon>
        <taxon>Flavobacteriaceae</taxon>
        <taxon>Flavobacterium</taxon>
    </lineage>
</organism>
<dbReference type="AlphaFoldDB" id="A0A1H2WTH2"/>
<proteinExistence type="predicted"/>
<feature type="transmembrane region" description="Helical" evidence="1">
    <location>
        <begin position="35"/>
        <end position="56"/>
    </location>
</feature>
<accession>A0A1H2WTH2</accession>
<reference evidence="3" key="1">
    <citation type="submission" date="2016-10" db="EMBL/GenBank/DDBJ databases">
        <authorList>
            <person name="Varghese N."/>
            <person name="Submissions S."/>
        </authorList>
    </citation>
    <scope>NUCLEOTIDE SEQUENCE [LARGE SCALE GENOMIC DNA]</scope>
    <source>
        <strain evidence="3">DSM 15718</strain>
    </source>
</reference>
<dbReference type="STRING" id="229203.SAMN05444338_10538"/>
<dbReference type="Proteomes" id="UP000198569">
    <property type="component" value="Unassembled WGS sequence"/>
</dbReference>
<dbReference type="EMBL" id="FNMV01000005">
    <property type="protein sequence ID" value="SDW83259.1"/>
    <property type="molecule type" value="Genomic_DNA"/>
</dbReference>
<evidence type="ECO:0000256" key="1">
    <source>
        <dbReference type="SAM" id="Phobius"/>
    </source>
</evidence>
<evidence type="ECO:0000313" key="2">
    <source>
        <dbReference type="EMBL" id="SDW83259.1"/>
    </source>
</evidence>
<gene>
    <name evidence="2" type="ORF">SAMN05444338_10538</name>
</gene>
<name>A0A1H2WTH2_9FLAO</name>
<sequence>MICLNGLSLNKSLIKADNYQMNLKMELYLCNVKRFAVIIIIVLFLKPIFPVLDYAINYDYISKVLCINKAKPELKCNGKCHLMKELAKASEDDKTNSTEKKQSTNKLIDLFVEEQDTYTYAFSVIEIKPLFNSKCRNLYSHLDSNSIFHPPIFIS</sequence>